<name>A0A0F9EQR8_9ZZZZ</name>
<accession>A0A0F9EQR8</accession>
<protein>
    <recommendedName>
        <fullName evidence="2">Response regulatory domain-containing protein</fullName>
    </recommendedName>
</protein>
<feature type="non-terminal residue" evidence="1">
    <location>
        <position position="433"/>
    </location>
</feature>
<reference evidence="1" key="1">
    <citation type="journal article" date="2015" name="Nature">
        <title>Complex archaea that bridge the gap between prokaryotes and eukaryotes.</title>
        <authorList>
            <person name="Spang A."/>
            <person name="Saw J.H."/>
            <person name="Jorgensen S.L."/>
            <person name="Zaremba-Niedzwiedzka K."/>
            <person name="Martijn J."/>
            <person name="Lind A.E."/>
            <person name="van Eijk R."/>
            <person name="Schleper C."/>
            <person name="Guy L."/>
            <person name="Ettema T.J."/>
        </authorList>
    </citation>
    <scope>NUCLEOTIDE SEQUENCE</scope>
</reference>
<proteinExistence type="predicted"/>
<evidence type="ECO:0000313" key="1">
    <source>
        <dbReference type="EMBL" id="KKL26193.1"/>
    </source>
</evidence>
<gene>
    <name evidence="1" type="ORF">LCGC14_2397750</name>
</gene>
<dbReference type="AlphaFoldDB" id="A0A0F9EQR8"/>
<sequence>MLREEISESIHKYKTDNEIYHDLMEFRVREILLVATLYDAFILEQEDKLSEKIFGEYYQLNLSTAPRIISVSCSEEALDVIGKKHFDMVILTMRIDDMTPYELGRKIRDLKPSIPLLLLLNDNSDIRLVTDRWGRWNYFDKIFVWNGDAQIFLAMIKYTEDRINVIKDTRMGLVRVILLVEDSILYLSRYLPTLYSEIMKQTQRLIADEHLDEMKKLLRMRARPKVLVAETYEEALAIINLYEEYLLCVISDVKFPMAGMVDDLAGLKLIDHIQNKLKDLPTVLQSFDPAMAKQAKEKNAIFIDKNSDNLSRDLTDFIFRYLGFGDFIFRNNQGKKIGQAQSMEKFRRFLKTIPDESLVYHADRNHFSSWLMARGEIKIAKSLRPVRVSDFPTPEGLRNHLIDVCRRVHEEKTKGKIVIYDESIINEKSYVIR</sequence>
<dbReference type="InterPro" id="IPR011006">
    <property type="entry name" value="CheY-like_superfamily"/>
</dbReference>
<evidence type="ECO:0008006" key="2">
    <source>
        <dbReference type="Google" id="ProtNLM"/>
    </source>
</evidence>
<dbReference type="Gene3D" id="3.40.50.2300">
    <property type="match status" value="1"/>
</dbReference>
<comment type="caution">
    <text evidence="1">The sequence shown here is derived from an EMBL/GenBank/DDBJ whole genome shotgun (WGS) entry which is preliminary data.</text>
</comment>
<dbReference type="EMBL" id="LAZR01035923">
    <property type="protein sequence ID" value="KKL26193.1"/>
    <property type="molecule type" value="Genomic_DNA"/>
</dbReference>
<dbReference type="SUPFAM" id="SSF52172">
    <property type="entry name" value="CheY-like"/>
    <property type="match status" value="1"/>
</dbReference>
<organism evidence="1">
    <name type="scientific">marine sediment metagenome</name>
    <dbReference type="NCBI Taxonomy" id="412755"/>
    <lineage>
        <taxon>unclassified sequences</taxon>
        <taxon>metagenomes</taxon>
        <taxon>ecological metagenomes</taxon>
    </lineage>
</organism>